<feature type="transmembrane region" description="Helical" evidence="1">
    <location>
        <begin position="125"/>
        <end position="149"/>
    </location>
</feature>
<accession>A0AAV5VAF2</accession>
<sequence length="284" mass="32878">KFIEIFDKCQTLFVTISLCITIPLAVFFYSKLVFVKPFSENYTFKLIVVNGLSNILSCTTYLITYQMTSFPMFHSFYKFLQEKSLVSVFGIFTHFFDGIALHTALFIAYNRLTTIVKMREGGNDALFFFTSVIFSIFLSSLRIVDLYFFTNQYYKEYDFGGGPMFFPRIEIRVDILRTATDVEIAIVSCATLVVNVLLAVFLARRQSFADRAERRNACCRYKAERGLIITSLVSYIFYTIYFINNVVARYFDVTLCGYAQFLFLGLASLTPFWCLIIFSSSIRR</sequence>
<evidence type="ECO:0000313" key="3">
    <source>
        <dbReference type="Proteomes" id="UP001432322"/>
    </source>
</evidence>
<keyword evidence="3" id="KW-1185">Reference proteome</keyword>
<feature type="transmembrane region" description="Helical" evidence="1">
    <location>
        <begin position="225"/>
        <end position="243"/>
    </location>
</feature>
<comment type="caution">
    <text evidence="2">The sequence shown here is derived from an EMBL/GenBank/DDBJ whole genome shotgun (WGS) entry which is preliminary data.</text>
</comment>
<feature type="transmembrane region" description="Helical" evidence="1">
    <location>
        <begin position="46"/>
        <end position="65"/>
    </location>
</feature>
<dbReference type="PANTHER" id="PTHR31627:SF42">
    <property type="entry name" value="G_PROTEIN_RECEP_F1_2 DOMAIN-CONTAINING PROTEIN-RELATED"/>
    <property type="match status" value="1"/>
</dbReference>
<dbReference type="PANTHER" id="PTHR31627">
    <property type="entry name" value="SERPENTINE RECEPTOR CLASS GAMMA-RELATED"/>
    <property type="match status" value="1"/>
</dbReference>
<dbReference type="AlphaFoldDB" id="A0AAV5VAF2"/>
<name>A0AAV5VAF2_9BILA</name>
<dbReference type="Proteomes" id="UP001432322">
    <property type="component" value="Unassembled WGS sequence"/>
</dbReference>
<evidence type="ECO:0000256" key="1">
    <source>
        <dbReference type="SAM" id="Phobius"/>
    </source>
</evidence>
<keyword evidence="1" id="KW-1133">Transmembrane helix</keyword>
<feature type="transmembrane region" description="Helical" evidence="1">
    <location>
        <begin position="85"/>
        <end position="109"/>
    </location>
</feature>
<organism evidence="2 3">
    <name type="scientific">Pristionchus fissidentatus</name>
    <dbReference type="NCBI Taxonomy" id="1538716"/>
    <lineage>
        <taxon>Eukaryota</taxon>
        <taxon>Metazoa</taxon>
        <taxon>Ecdysozoa</taxon>
        <taxon>Nematoda</taxon>
        <taxon>Chromadorea</taxon>
        <taxon>Rhabditida</taxon>
        <taxon>Rhabditina</taxon>
        <taxon>Diplogasteromorpha</taxon>
        <taxon>Diplogasteroidea</taxon>
        <taxon>Neodiplogasteridae</taxon>
        <taxon>Pristionchus</taxon>
    </lineage>
</organism>
<dbReference type="InterPro" id="IPR051119">
    <property type="entry name" value="Nematode_SR-like"/>
</dbReference>
<feature type="transmembrane region" description="Helical" evidence="1">
    <location>
        <begin position="184"/>
        <end position="204"/>
    </location>
</feature>
<reference evidence="2" key="1">
    <citation type="submission" date="2023-10" db="EMBL/GenBank/DDBJ databases">
        <title>Genome assembly of Pristionchus species.</title>
        <authorList>
            <person name="Yoshida K."/>
            <person name="Sommer R.J."/>
        </authorList>
    </citation>
    <scope>NUCLEOTIDE SEQUENCE</scope>
    <source>
        <strain evidence="2">RS5133</strain>
    </source>
</reference>
<keyword evidence="1" id="KW-0472">Membrane</keyword>
<protein>
    <recommendedName>
        <fullName evidence="4">G protein-coupled receptor</fullName>
    </recommendedName>
</protein>
<keyword evidence="1" id="KW-0812">Transmembrane</keyword>
<dbReference type="EMBL" id="BTSY01000002">
    <property type="protein sequence ID" value="GMT16636.1"/>
    <property type="molecule type" value="Genomic_DNA"/>
</dbReference>
<feature type="transmembrane region" description="Helical" evidence="1">
    <location>
        <begin position="12"/>
        <end position="34"/>
    </location>
</feature>
<evidence type="ECO:0000313" key="2">
    <source>
        <dbReference type="EMBL" id="GMT16636.1"/>
    </source>
</evidence>
<gene>
    <name evidence="2" type="ORF">PFISCL1PPCAC_7934</name>
</gene>
<feature type="transmembrane region" description="Helical" evidence="1">
    <location>
        <begin position="258"/>
        <end position="278"/>
    </location>
</feature>
<evidence type="ECO:0008006" key="4">
    <source>
        <dbReference type="Google" id="ProtNLM"/>
    </source>
</evidence>
<feature type="non-terminal residue" evidence="2">
    <location>
        <position position="284"/>
    </location>
</feature>
<feature type="non-terminal residue" evidence="2">
    <location>
        <position position="1"/>
    </location>
</feature>
<proteinExistence type="predicted"/>